<feature type="region of interest" description="Disordered" evidence="1">
    <location>
        <begin position="1"/>
        <end position="25"/>
    </location>
</feature>
<evidence type="ECO:0000313" key="3">
    <source>
        <dbReference type="Proteomes" id="UP000011518"/>
    </source>
</evidence>
<feature type="compositionally biased region" description="Polar residues" evidence="1">
    <location>
        <begin position="132"/>
        <end position="148"/>
    </location>
</feature>
<dbReference type="EMBL" id="KB320648">
    <property type="protein sequence ID" value="ELW66529.1"/>
    <property type="molecule type" value="Genomic_DNA"/>
</dbReference>
<accession>L9KVP6</accession>
<organism evidence="2 3">
    <name type="scientific">Tupaia chinensis</name>
    <name type="common">Chinese tree shrew</name>
    <name type="synonym">Tupaia belangeri chinensis</name>
    <dbReference type="NCBI Taxonomy" id="246437"/>
    <lineage>
        <taxon>Eukaryota</taxon>
        <taxon>Metazoa</taxon>
        <taxon>Chordata</taxon>
        <taxon>Craniata</taxon>
        <taxon>Vertebrata</taxon>
        <taxon>Euteleostomi</taxon>
        <taxon>Mammalia</taxon>
        <taxon>Eutheria</taxon>
        <taxon>Euarchontoglires</taxon>
        <taxon>Scandentia</taxon>
        <taxon>Tupaiidae</taxon>
        <taxon>Tupaia</taxon>
    </lineage>
</organism>
<keyword evidence="3" id="KW-1185">Reference proteome</keyword>
<dbReference type="Proteomes" id="UP000011518">
    <property type="component" value="Unassembled WGS sequence"/>
</dbReference>
<dbReference type="InParanoid" id="L9KVP6"/>
<sequence>MFSAPKLLMSGPGDPSPTPDPRSRQGLFQAESVLPGAQSCQGFLQSTALTPWAKDTALPVPSKSSTRRVPGEQFSVWFTRGTDPSASGLRTRLMSKRFLKGEIQFFRQHLITGHKRPQLALPSSCLPGGMSTELSPSSTVGLSRSAKSGNVERMQDTM</sequence>
<evidence type="ECO:0000256" key="1">
    <source>
        <dbReference type="SAM" id="MobiDB-lite"/>
    </source>
</evidence>
<name>L9KVP6_TUPCH</name>
<protein>
    <submittedName>
        <fullName evidence="2">Uncharacterized protein</fullName>
    </submittedName>
</protein>
<reference evidence="3" key="2">
    <citation type="journal article" date="2013" name="Nat. Commun.">
        <title>Genome of the Chinese tree shrew.</title>
        <authorList>
            <person name="Fan Y."/>
            <person name="Huang Z.Y."/>
            <person name="Cao C.C."/>
            <person name="Chen C.S."/>
            <person name="Chen Y.X."/>
            <person name="Fan D.D."/>
            <person name="He J."/>
            <person name="Hou H.L."/>
            <person name="Hu L."/>
            <person name="Hu X.T."/>
            <person name="Jiang X.T."/>
            <person name="Lai R."/>
            <person name="Lang Y.S."/>
            <person name="Liang B."/>
            <person name="Liao S.G."/>
            <person name="Mu D."/>
            <person name="Ma Y.Y."/>
            <person name="Niu Y.Y."/>
            <person name="Sun X.Q."/>
            <person name="Xia J.Q."/>
            <person name="Xiao J."/>
            <person name="Xiong Z.Q."/>
            <person name="Xu L."/>
            <person name="Yang L."/>
            <person name="Zhang Y."/>
            <person name="Zhao W."/>
            <person name="Zhao X.D."/>
            <person name="Zheng Y.T."/>
            <person name="Zhou J.M."/>
            <person name="Zhu Y.B."/>
            <person name="Zhang G.J."/>
            <person name="Wang J."/>
            <person name="Yao Y.G."/>
        </authorList>
    </citation>
    <scope>NUCLEOTIDE SEQUENCE [LARGE SCALE GENOMIC DNA]</scope>
</reference>
<proteinExistence type="predicted"/>
<gene>
    <name evidence="2" type="ORF">TREES_T100016985</name>
</gene>
<feature type="region of interest" description="Disordered" evidence="1">
    <location>
        <begin position="130"/>
        <end position="158"/>
    </location>
</feature>
<evidence type="ECO:0000313" key="2">
    <source>
        <dbReference type="EMBL" id="ELW66529.1"/>
    </source>
</evidence>
<dbReference type="AlphaFoldDB" id="L9KVP6"/>
<reference evidence="3" key="1">
    <citation type="submission" date="2012-07" db="EMBL/GenBank/DDBJ databases">
        <title>Genome of the Chinese tree shrew, a rising model animal genetically related to primates.</title>
        <authorList>
            <person name="Zhang G."/>
            <person name="Fan Y."/>
            <person name="Yao Y."/>
            <person name="Huang Z."/>
        </authorList>
    </citation>
    <scope>NUCLEOTIDE SEQUENCE [LARGE SCALE GENOMIC DNA]</scope>
</reference>